<proteinExistence type="predicted"/>
<reference evidence="1 2" key="1">
    <citation type="submission" date="2023-03" db="EMBL/GenBank/DDBJ databases">
        <title>Genome insight into feeding habits of ladybird beetles.</title>
        <authorList>
            <person name="Li H.-S."/>
            <person name="Huang Y.-H."/>
            <person name="Pang H."/>
        </authorList>
    </citation>
    <scope>NUCLEOTIDE SEQUENCE [LARGE SCALE GENOMIC DNA]</scope>
    <source>
        <strain evidence="1">SYSU_2023b</strain>
        <tissue evidence="1">Whole body</tissue>
    </source>
</reference>
<accession>A0AAW1UQQ5</accession>
<comment type="caution">
    <text evidence="1">The sequence shown here is derived from an EMBL/GenBank/DDBJ whole genome shotgun (WGS) entry which is preliminary data.</text>
</comment>
<dbReference type="Proteomes" id="UP001431783">
    <property type="component" value="Unassembled WGS sequence"/>
</dbReference>
<gene>
    <name evidence="1" type="ORF">WA026_001364</name>
</gene>
<evidence type="ECO:0000313" key="1">
    <source>
        <dbReference type="EMBL" id="KAK9883164.1"/>
    </source>
</evidence>
<name>A0AAW1UQQ5_9CUCU</name>
<keyword evidence="2" id="KW-1185">Reference proteome</keyword>
<sequence>MRLRLEDFGRFPEENLGTALESNEKPQSFKRYEQLDYIDIDIFGSICQCKSEGMSYYKCLDHAILFEERVLRSVVRPCSIFKRQVPVVVINCIID</sequence>
<organism evidence="1 2">
    <name type="scientific">Henosepilachna vigintioctopunctata</name>
    <dbReference type="NCBI Taxonomy" id="420089"/>
    <lineage>
        <taxon>Eukaryota</taxon>
        <taxon>Metazoa</taxon>
        <taxon>Ecdysozoa</taxon>
        <taxon>Arthropoda</taxon>
        <taxon>Hexapoda</taxon>
        <taxon>Insecta</taxon>
        <taxon>Pterygota</taxon>
        <taxon>Neoptera</taxon>
        <taxon>Endopterygota</taxon>
        <taxon>Coleoptera</taxon>
        <taxon>Polyphaga</taxon>
        <taxon>Cucujiformia</taxon>
        <taxon>Coccinelloidea</taxon>
        <taxon>Coccinellidae</taxon>
        <taxon>Epilachninae</taxon>
        <taxon>Epilachnini</taxon>
        <taxon>Henosepilachna</taxon>
    </lineage>
</organism>
<evidence type="ECO:0000313" key="2">
    <source>
        <dbReference type="Proteomes" id="UP001431783"/>
    </source>
</evidence>
<dbReference type="AlphaFoldDB" id="A0AAW1UQQ5"/>
<dbReference type="EMBL" id="JARQZJ010000091">
    <property type="protein sequence ID" value="KAK9883164.1"/>
    <property type="molecule type" value="Genomic_DNA"/>
</dbReference>
<protein>
    <submittedName>
        <fullName evidence="1">Uncharacterized protein</fullName>
    </submittedName>
</protein>